<dbReference type="AlphaFoldDB" id="A0A1H1SWJ9"/>
<evidence type="ECO:0000313" key="3">
    <source>
        <dbReference type="Proteomes" id="UP000243904"/>
    </source>
</evidence>
<proteinExistence type="predicted"/>
<keyword evidence="1" id="KW-1133">Transmembrane helix</keyword>
<reference evidence="3" key="1">
    <citation type="submission" date="2016-10" db="EMBL/GenBank/DDBJ databases">
        <authorList>
            <person name="Varghese N."/>
            <person name="Submissions S."/>
        </authorList>
    </citation>
    <scope>NUCLEOTIDE SEQUENCE [LARGE SCALE GENOMIC DNA]</scope>
    <source>
        <strain evidence="3">GAS369</strain>
    </source>
</reference>
<gene>
    <name evidence="2" type="ORF">SAMN05444158_2313</name>
</gene>
<feature type="transmembrane region" description="Helical" evidence="1">
    <location>
        <begin position="6"/>
        <end position="25"/>
    </location>
</feature>
<accession>A0A1H1SWJ9</accession>
<evidence type="ECO:0000256" key="1">
    <source>
        <dbReference type="SAM" id="Phobius"/>
    </source>
</evidence>
<keyword evidence="1" id="KW-0812">Transmembrane</keyword>
<sequence>MPIDSVFVSVAVVSMFVVFAGVLFWGDLQTRPRHLVAKRGDSERHRK</sequence>
<dbReference type="EMBL" id="LT629750">
    <property type="protein sequence ID" value="SDS52203.1"/>
    <property type="molecule type" value="Genomic_DNA"/>
</dbReference>
<protein>
    <submittedName>
        <fullName evidence="2">Uncharacterized protein</fullName>
    </submittedName>
</protein>
<keyword evidence="1" id="KW-0472">Membrane</keyword>
<evidence type="ECO:0000313" key="2">
    <source>
        <dbReference type="EMBL" id="SDS52203.1"/>
    </source>
</evidence>
<organism evidence="2 3">
    <name type="scientific">Bradyrhizobium canariense</name>
    <dbReference type="NCBI Taxonomy" id="255045"/>
    <lineage>
        <taxon>Bacteria</taxon>
        <taxon>Pseudomonadati</taxon>
        <taxon>Pseudomonadota</taxon>
        <taxon>Alphaproteobacteria</taxon>
        <taxon>Hyphomicrobiales</taxon>
        <taxon>Nitrobacteraceae</taxon>
        <taxon>Bradyrhizobium</taxon>
    </lineage>
</organism>
<name>A0A1H1SWJ9_9BRAD</name>
<dbReference type="Proteomes" id="UP000243904">
    <property type="component" value="Chromosome I"/>
</dbReference>
<keyword evidence="3" id="KW-1185">Reference proteome</keyword>